<sequence>MGDHQNSTTVVCEFTQGENTSRWQKTKYHVGPFSTITDDHNSPSVISEEFVAEGENGESYKITIITRSTSNIWHLKKNRKNSKIIMENDSGPCSFIAICNIFILRGEIEIPAVYTSVSYEYLSELRGVMSLACEIMPLTQDAVYLHPEFADARSFNVDEGDGELKRLLNQLGIELVHGWVVDPGSPEKETFAIVKDTDTILKFFSNTPSQLTRYGLTHLASTTKPGTLIALFRDFHLSVLYKRDAPDDPGFYSLVTDHSLLKEPSVVWERMEDIDGGSPTFVDSWFVKSSPAVEISTAAMDEEEERRAEEKRRAEEQCRAEEKRRAKEELWRRVDEECLAQIAEWRQKRKQLRAERQQAEQQPRALQRLSQDHHSHAVRLEAQQQLAARFDRAELGVEDIMVTREASLYRITFYARSRQSQQPTQQQGYIVPTSEFFDRAELEAEDIDITVSREVQEIMAVESYQARPRLKQSQRKKDDMSDVSKPSLWQSITGALRRQTH</sequence>
<dbReference type="AlphaFoldDB" id="A0A9P5PPB7"/>
<accession>A0A9P5PPB7</accession>
<gene>
    <name evidence="3" type="ORF">BDP27DRAFT_1329740</name>
</gene>
<keyword evidence="4" id="KW-1185">Reference proteome</keyword>
<feature type="region of interest" description="Disordered" evidence="1">
    <location>
        <begin position="298"/>
        <end position="317"/>
    </location>
</feature>
<name>A0A9P5PPB7_9AGAR</name>
<feature type="region of interest" description="Disordered" evidence="1">
    <location>
        <begin position="467"/>
        <end position="501"/>
    </location>
</feature>
<dbReference type="GO" id="GO:0071108">
    <property type="term" value="P:protein K48-linked deubiquitination"/>
    <property type="evidence" value="ECO:0007669"/>
    <property type="project" value="TreeGrafter"/>
</dbReference>
<reference evidence="3" key="1">
    <citation type="submission" date="2020-11" db="EMBL/GenBank/DDBJ databases">
        <authorList>
            <consortium name="DOE Joint Genome Institute"/>
            <person name="Ahrendt S."/>
            <person name="Riley R."/>
            <person name="Andreopoulos W."/>
            <person name="Labutti K."/>
            <person name="Pangilinan J."/>
            <person name="Ruiz-Duenas F.J."/>
            <person name="Barrasa J.M."/>
            <person name="Sanchez-Garcia M."/>
            <person name="Camarero S."/>
            <person name="Miyauchi S."/>
            <person name="Serrano A."/>
            <person name="Linde D."/>
            <person name="Babiker R."/>
            <person name="Drula E."/>
            <person name="Ayuso-Fernandez I."/>
            <person name="Pacheco R."/>
            <person name="Padilla G."/>
            <person name="Ferreira P."/>
            <person name="Barriuso J."/>
            <person name="Kellner H."/>
            <person name="Castanera R."/>
            <person name="Alfaro M."/>
            <person name="Ramirez L."/>
            <person name="Pisabarro A.G."/>
            <person name="Kuo A."/>
            <person name="Tritt A."/>
            <person name="Lipzen A."/>
            <person name="He G."/>
            <person name="Yan M."/>
            <person name="Ng V."/>
            <person name="Cullen D."/>
            <person name="Martin F."/>
            <person name="Rosso M.-N."/>
            <person name="Henrissat B."/>
            <person name="Hibbett D."/>
            <person name="Martinez A.T."/>
            <person name="Grigoriev I.V."/>
        </authorList>
    </citation>
    <scope>NUCLEOTIDE SEQUENCE</scope>
    <source>
        <strain evidence="3">AH 40177</strain>
    </source>
</reference>
<dbReference type="GO" id="GO:1990380">
    <property type="term" value="F:K48-linked deubiquitinase activity"/>
    <property type="evidence" value="ECO:0007669"/>
    <property type="project" value="InterPro"/>
</dbReference>
<feature type="compositionally biased region" description="Basic and acidic residues" evidence="1">
    <location>
        <begin position="305"/>
        <end position="317"/>
    </location>
</feature>
<feature type="domain" description="MINDY deubiquitinase" evidence="2">
    <location>
        <begin position="74"/>
        <end position="125"/>
    </location>
</feature>
<dbReference type="GO" id="GO:0005829">
    <property type="term" value="C:cytosol"/>
    <property type="evidence" value="ECO:0007669"/>
    <property type="project" value="TreeGrafter"/>
</dbReference>
<dbReference type="GO" id="GO:0004843">
    <property type="term" value="F:cysteine-type deubiquitinase activity"/>
    <property type="evidence" value="ECO:0007669"/>
    <property type="project" value="InterPro"/>
</dbReference>
<proteinExistence type="predicted"/>
<dbReference type="PANTHER" id="PTHR18063:SF6">
    <property type="entry name" value="UBIQUITIN CARBOXYL-TERMINAL HYDROLASE"/>
    <property type="match status" value="1"/>
</dbReference>
<dbReference type="Proteomes" id="UP000772434">
    <property type="component" value="Unassembled WGS sequence"/>
</dbReference>
<dbReference type="InterPro" id="IPR033979">
    <property type="entry name" value="MINDY_domain"/>
</dbReference>
<protein>
    <recommendedName>
        <fullName evidence="2">MINDY deubiquitinase domain-containing protein</fullName>
    </recommendedName>
</protein>
<dbReference type="Pfam" id="PF04424">
    <property type="entry name" value="MINDY_DUB"/>
    <property type="match status" value="2"/>
</dbReference>
<feature type="domain" description="MINDY deubiquitinase" evidence="2">
    <location>
        <begin position="191"/>
        <end position="286"/>
    </location>
</feature>
<evidence type="ECO:0000313" key="3">
    <source>
        <dbReference type="EMBL" id="KAF9066956.1"/>
    </source>
</evidence>
<evidence type="ECO:0000313" key="4">
    <source>
        <dbReference type="Proteomes" id="UP000772434"/>
    </source>
</evidence>
<comment type="caution">
    <text evidence="3">The sequence shown here is derived from an EMBL/GenBank/DDBJ whole genome shotgun (WGS) entry which is preliminary data.</text>
</comment>
<evidence type="ECO:0000259" key="2">
    <source>
        <dbReference type="Pfam" id="PF04424"/>
    </source>
</evidence>
<dbReference type="GO" id="GO:0016807">
    <property type="term" value="F:cysteine-type carboxypeptidase activity"/>
    <property type="evidence" value="ECO:0007669"/>
    <property type="project" value="TreeGrafter"/>
</dbReference>
<dbReference type="OrthoDB" id="10261212at2759"/>
<dbReference type="PANTHER" id="PTHR18063">
    <property type="entry name" value="NF-E2 INDUCIBLE PROTEIN"/>
    <property type="match status" value="1"/>
</dbReference>
<dbReference type="InterPro" id="IPR007518">
    <property type="entry name" value="MINDY"/>
</dbReference>
<dbReference type="EMBL" id="JADNRY010000080">
    <property type="protein sequence ID" value="KAF9066956.1"/>
    <property type="molecule type" value="Genomic_DNA"/>
</dbReference>
<dbReference type="GO" id="GO:0071944">
    <property type="term" value="C:cell periphery"/>
    <property type="evidence" value="ECO:0007669"/>
    <property type="project" value="TreeGrafter"/>
</dbReference>
<evidence type="ECO:0000256" key="1">
    <source>
        <dbReference type="SAM" id="MobiDB-lite"/>
    </source>
</evidence>
<organism evidence="3 4">
    <name type="scientific">Rhodocollybia butyracea</name>
    <dbReference type="NCBI Taxonomy" id="206335"/>
    <lineage>
        <taxon>Eukaryota</taxon>
        <taxon>Fungi</taxon>
        <taxon>Dikarya</taxon>
        <taxon>Basidiomycota</taxon>
        <taxon>Agaricomycotina</taxon>
        <taxon>Agaricomycetes</taxon>
        <taxon>Agaricomycetidae</taxon>
        <taxon>Agaricales</taxon>
        <taxon>Marasmiineae</taxon>
        <taxon>Omphalotaceae</taxon>
        <taxon>Rhodocollybia</taxon>
    </lineage>
</organism>